<sequence length="523" mass="58049">MAIVEDYVPDSDDEDTTEAEVLAQKPLAVHPVEQHESNSHATKGSSASELIDQLYVPEAFNDTLHTSQSTPSHIESCQRRIQSALSQLSTIWPRETREGNAGNTLGNPIPDIDVKVYIAVTRLRGINEGPDGTLITPEILKVVDEILQACPDSTKTSQALLLDLKTVFASKPHPDISVDSGRRLMRPVGGEAGRSDLFDDQVWKEQWGTWNTLRWCVEVMSTQDLIDQIPMILPPLLILLDDYKSSYRIRGLQILPAFLRIPPHVLHRTGIAQLLLRSIQHSISLHPAPPEPPLLEASLQRLIDLLHVLYPAGQGKEAEAAKQIEEAVEKGVINGWAYAKSGQEGVEALVSVARAVEMVCREVDLGVIRWMRTFIPSLLSPLMMPPIPYIIPVQLANLQALHTLLVTIEKTGRAARWRGEILDGVGRMVVVLHERGHVVPLTDVERPSQGDQREAAARDHDFRFVSKIDSADERQAELLSLSELCGRVFADLIRVAPSMTETEIPALLALDPNAFGFLRRYQV</sequence>
<dbReference type="InterPro" id="IPR018870">
    <property type="entry name" value="Tti2"/>
</dbReference>
<dbReference type="InterPro" id="IPR016024">
    <property type="entry name" value="ARM-type_fold"/>
</dbReference>
<organism evidence="2 3">
    <name type="scientific">Naganishia liquefaciens</name>
    <dbReference type="NCBI Taxonomy" id="104408"/>
    <lineage>
        <taxon>Eukaryota</taxon>
        <taxon>Fungi</taxon>
        <taxon>Dikarya</taxon>
        <taxon>Basidiomycota</taxon>
        <taxon>Agaricomycotina</taxon>
        <taxon>Tremellomycetes</taxon>
        <taxon>Filobasidiales</taxon>
        <taxon>Filobasidiaceae</taxon>
        <taxon>Naganishia</taxon>
    </lineage>
</organism>
<accession>A0A8H3TPD0</accession>
<dbReference type="AlphaFoldDB" id="A0A8H3TPD0"/>
<dbReference type="SUPFAM" id="SSF48371">
    <property type="entry name" value="ARM repeat"/>
    <property type="match status" value="1"/>
</dbReference>
<comment type="similarity">
    <text evidence="1">Belongs to the TTI2 family.</text>
</comment>
<gene>
    <name evidence="2" type="ORF">NliqN6_0956</name>
</gene>
<comment type="caution">
    <text evidence="2">The sequence shown here is derived from an EMBL/GenBank/DDBJ whole genome shotgun (WGS) entry which is preliminary data.</text>
</comment>
<dbReference type="PANTHER" id="PTHR32226">
    <property type="entry name" value="TELO2-INTERACTING PROTEIN 2"/>
    <property type="match status" value="1"/>
</dbReference>
<dbReference type="GO" id="GO:0005634">
    <property type="term" value="C:nucleus"/>
    <property type="evidence" value="ECO:0007669"/>
    <property type="project" value="TreeGrafter"/>
</dbReference>
<reference evidence="2" key="1">
    <citation type="submission" date="2020-07" db="EMBL/GenBank/DDBJ databases">
        <title>Draft Genome Sequence of a Deep-Sea Yeast, Naganishia (Cryptococcus) liquefaciens strain N6.</title>
        <authorList>
            <person name="Han Y.W."/>
            <person name="Kajitani R."/>
            <person name="Morimoto H."/>
            <person name="Parhat M."/>
            <person name="Tsubouchi H."/>
            <person name="Bakenova O."/>
            <person name="Ogata M."/>
            <person name="Argunhan B."/>
            <person name="Aoki R."/>
            <person name="Kajiwara S."/>
            <person name="Itoh T."/>
            <person name="Iwasaki H."/>
        </authorList>
    </citation>
    <scope>NUCLEOTIDE SEQUENCE</scope>
    <source>
        <strain evidence="2">N6</strain>
    </source>
</reference>
<evidence type="ECO:0000313" key="3">
    <source>
        <dbReference type="Proteomes" id="UP000620104"/>
    </source>
</evidence>
<proteinExistence type="inferred from homology"/>
<protein>
    <submittedName>
        <fullName evidence="2">Uncharacterized protein</fullName>
    </submittedName>
</protein>
<dbReference type="EMBL" id="BLZA01000009">
    <property type="protein sequence ID" value="GHJ84554.1"/>
    <property type="molecule type" value="Genomic_DNA"/>
</dbReference>
<dbReference type="GO" id="GO:0110078">
    <property type="term" value="C:TTT Hsp90 cochaperone complex"/>
    <property type="evidence" value="ECO:0007669"/>
    <property type="project" value="InterPro"/>
</dbReference>
<dbReference type="Pfam" id="PF10521">
    <property type="entry name" value="Tti2"/>
    <property type="match status" value="1"/>
</dbReference>
<dbReference type="PANTHER" id="PTHR32226:SF2">
    <property type="entry name" value="TELO2-INTERACTING PROTEIN 2"/>
    <property type="match status" value="1"/>
</dbReference>
<evidence type="ECO:0000256" key="1">
    <source>
        <dbReference type="ARBA" id="ARBA00034736"/>
    </source>
</evidence>
<evidence type="ECO:0000313" key="2">
    <source>
        <dbReference type="EMBL" id="GHJ84554.1"/>
    </source>
</evidence>
<keyword evidence="3" id="KW-1185">Reference proteome</keyword>
<dbReference type="Proteomes" id="UP000620104">
    <property type="component" value="Unassembled WGS sequence"/>
</dbReference>
<dbReference type="GO" id="GO:0005829">
    <property type="term" value="C:cytosol"/>
    <property type="evidence" value="ECO:0007669"/>
    <property type="project" value="TreeGrafter"/>
</dbReference>
<dbReference type="OrthoDB" id="6417021at2759"/>
<name>A0A8H3TPD0_9TREE</name>